<organism evidence="1 2">
    <name type="scientific">Ditylenchus dipsaci</name>
    <dbReference type="NCBI Taxonomy" id="166011"/>
    <lineage>
        <taxon>Eukaryota</taxon>
        <taxon>Metazoa</taxon>
        <taxon>Ecdysozoa</taxon>
        <taxon>Nematoda</taxon>
        <taxon>Chromadorea</taxon>
        <taxon>Rhabditida</taxon>
        <taxon>Tylenchina</taxon>
        <taxon>Tylenchomorpha</taxon>
        <taxon>Sphaerularioidea</taxon>
        <taxon>Anguinidae</taxon>
        <taxon>Anguininae</taxon>
        <taxon>Ditylenchus</taxon>
    </lineage>
</organism>
<accession>A0A915EVW3</accession>
<protein>
    <submittedName>
        <fullName evidence="2">Uncharacterized protein</fullName>
    </submittedName>
</protein>
<dbReference type="WBParaSite" id="jg9798">
    <property type="protein sequence ID" value="jg9798"/>
    <property type="gene ID" value="jg9798"/>
</dbReference>
<dbReference type="AlphaFoldDB" id="A0A915EVW3"/>
<keyword evidence="1" id="KW-1185">Reference proteome</keyword>
<proteinExistence type="predicted"/>
<name>A0A915EVW3_9BILA</name>
<reference evidence="2" key="1">
    <citation type="submission" date="2022-11" db="UniProtKB">
        <authorList>
            <consortium name="WormBaseParasite"/>
        </authorList>
    </citation>
    <scope>IDENTIFICATION</scope>
</reference>
<sequence>MASWKRKNVSGDDLKAEEELESKLIGIVFLYPILYSVRQVESIAVTCRNKRISIRQDRLGGSCTTQLLDHGRKLNPAAFANTGDENNGPWRTVVAPLPAMPQQQPMMGRCTAPGKEVRQKLVDYYANVGAVEWQDAAIGTMKYEKCENIFEICLCTVVSALSTITVTCFC</sequence>
<evidence type="ECO:0000313" key="2">
    <source>
        <dbReference type="WBParaSite" id="jg9798"/>
    </source>
</evidence>
<evidence type="ECO:0000313" key="1">
    <source>
        <dbReference type="Proteomes" id="UP000887574"/>
    </source>
</evidence>
<dbReference type="Proteomes" id="UP000887574">
    <property type="component" value="Unplaced"/>
</dbReference>